<protein>
    <submittedName>
        <fullName evidence="1">Uncharacterized protein</fullName>
    </submittedName>
</protein>
<organism evidence="1">
    <name type="scientific">Daphnia magna</name>
    <dbReference type="NCBI Taxonomy" id="35525"/>
    <lineage>
        <taxon>Eukaryota</taxon>
        <taxon>Metazoa</taxon>
        <taxon>Ecdysozoa</taxon>
        <taxon>Arthropoda</taxon>
        <taxon>Crustacea</taxon>
        <taxon>Branchiopoda</taxon>
        <taxon>Diplostraca</taxon>
        <taxon>Cladocera</taxon>
        <taxon>Anomopoda</taxon>
        <taxon>Daphniidae</taxon>
        <taxon>Daphnia</taxon>
    </lineage>
</organism>
<dbReference type="EMBL" id="GDIQ01069228">
    <property type="protein sequence ID" value="JAN25509.1"/>
    <property type="molecule type" value="Transcribed_RNA"/>
</dbReference>
<evidence type="ECO:0000313" key="1">
    <source>
        <dbReference type="EMBL" id="JAN25509.1"/>
    </source>
</evidence>
<sequence length="78" mass="8709">MASILGKLAQLLKTVHTISSIEIARKSNIINPRAWTNVLELIAHVLLLLPNDIIQNILSVRSKGKKSTKKRNCLCHNN</sequence>
<proteinExistence type="predicted"/>
<reference evidence="1" key="1">
    <citation type="submission" date="2015-10" db="EMBL/GenBank/DDBJ databases">
        <title>EvidentialGene: Evidence-directed Construction of Complete mRNA Transcriptomes without Genomes.</title>
        <authorList>
            <person name="Gilbert D.G."/>
        </authorList>
    </citation>
    <scope>NUCLEOTIDE SEQUENCE</scope>
</reference>
<name>A0A0P5Z8G1_9CRUS</name>
<accession>A0A0P5Z8G1</accession>
<dbReference type="AlphaFoldDB" id="A0A0P5Z8G1"/>